<dbReference type="KEGG" id="tps:THAPSDRAFT_6608"/>
<organism evidence="5 6">
    <name type="scientific">Thalassiosira pseudonana</name>
    <name type="common">Marine diatom</name>
    <name type="synonym">Cyclotella nana</name>
    <dbReference type="NCBI Taxonomy" id="35128"/>
    <lineage>
        <taxon>Eukaryota</taxon>
        <taxon>Sar</taxon>
        <taxon>Stramenopiles</taxon>
        <taxon>Ochrophyta</taxon>
        <taxon>Bacillariophyta</taxon>
        <taxon>Coscinodiscophyceae</taxon>
        <taxon>Thalassiosirophycidae</taxon>
        <taxon>Thalassiosirales</taxon>
        <taxon>Thalassiosiraceae</taxon>
        <taxon>Thalassiosira</taxon>
    </lineage>
</organism>
<dbReference type="GeneID" id="7446377"/>
<feature type="compositionally biased region" description="Basic residues" evidence="3">
    <location>
        <begin position="11"/>
        <end position="20"/>
    </location>
</feature>
<dbReference type="Proteomes" id="UP000001449">
    <property type="component" value="Chromosome 6"/>
</dbReference>
<proteinExistence type="inferred from homology"/>
<feature type="region of interest" description="Disordered" evidence="3">
    <location>
        <begin position="1"/>
        <end position="31"/>
    </location>
</feature>
<evidence type="ECO:0000256" key="3">
    <source>
        <dbReference type="SAM" id="MobiDB-lite"/>
    </source>
</evidence>
<dbReference type="PANTHER" id="PTHR12203:SF35">
    <property type="entry name" value="PROTEIN O-GLUCOSYLTRANSFERASE 1"/>
    <property type="match status" value="1"/>
</dbReference>
<dbReference type="InterPro" id="IPR006598">
    <property type="entry name" value="CAP10"/>
</dbReference>
<dbReference type="InterPro" id="IPR051091">
    <property type="entry name" value="O-Glucosyltr/Glycosyltrsf_90"/>
</dbReference>
<dbReference type="EMBL" id="CM000643">
    <property type="protein sequence ID" value="EED91780.1"/>
    <property type="molecule type" value="Genomic_DNA"/>
</dbReference>
<name>B8C4T5_THAPS</name>
<evidence type="ECO:0000256" key="2">
    <source>
        <dbReference type="ARBA" id="ARBA00022679"/>
    </source>
</evidence>
<dbReference type="PaxDb" id="35128-Thaps6608"/>
<feature type="compositionally biased region" description="Polar residues" evidence="3">
    <location>
        <begin position="202"/>
        <end position="211"/>
    </location>
</feature>
<feature type="compositionally biased region" description="Low complexity" evidence="3">
    <location>
        <begin position="21"/>
        <end position="31"/>
    </location>
</feature>
<dbReference type="SMART" id="SM00672">
    <property type="entry name" value="CAP10"/>
    <property type="match status" value="1"/>
</dbReference>
<reference evidence="5 6" key="2">
    <citation type="journal article" date="2008" name="Nature">
        <title>The Phaeodactylum genome reveals the evolutionary history of diatom genomes.</title>
        <authorList>
            <person name="Bowler C."/>
            <person name="Allen A.E."/>
            <person name="Badger J.H."/>
            <person name="Grimwood J."/>
            <person name="Jabbari K."/>
            <person name="Kuo A."/>
            <person name="Maheswari U."/>
            <person name="Martens C."/>
            <person name="Maumus F."/>
            <person name="Otillar R.P."/>
            <person name="Rayko E."/>
            <person name="Salamov A."/>
            <person name="Vandepoele K."/>
            <person name="Beszteri B."/>
            <person name="Gruber A."/>
            <person name="Heijde M."/>
            <person name="Katinka M."/>
            <person name="Mock T."/>
            <person name="Valentin K."/>
            <person name="Verret F."/>
            <person name="Berges J.A."/>
            <person name="Brownlee C."/>
            <person name="Cadoret J.P."/>
            <person name="Chiovitti A."/>
            <person name="Choi C.J."/>
            <person name="Coesel S."/>
            <person name="De Martino A."/>
            <person name="Detter J.C."/>
            <person name="Durkin C."/>
            <person name="Falciatore A."/>
            <person name="Fournet J."/>
            <person name="Haruta M."/>
            <person name="Huysman M.J."/>
            <person name="Jenkins B.D."/>
            <person name="Jiroutova K."/>
            <person name="Jorgensen R.E."/>
            <person name="Joubert Y."/>
            <person name="Kaplan A."/>
            <person name="Kroger N."/>
            <person name="Kroth P.G."/>
            <person name="La Roche J."/>
            <person name="Lindquist E."/>
            <person name="Lommer M."/>
            <person name="Martin-Jezequel V."/>
            <person name="Lopez P.J."/>
            <person name="Lucas S."/>
            <person name="Mangogna M."/>
            <person name="McGinnis K."/>
            <person name="Medlin L.K."/>
            <person name="Montsant A."/>
            <person name="Oudot-Le Secq M.P."/>
            <person name="Napoli C."/>
            <person name="Obornik M."/>
            <person name="Parker M.S."/>
            <person name="Petit J.L."/>
            <person name="Porcel B.M."/>
            <person name="Poulsen N."/>
            <person name="Robison M."/>
            <person name="Rychlewski L."/>
            <person name="Rynearson T.A."/>
            <person name="Schmutz J."/>
            <person name="Shapiro H."/>
            <person name="Siaut M."/>
            <person name="Stanley M."/>
            <person name="Sussman M.R."/>
            <person name="Taylor A.R."/>
            <person name="Vardi A."/>
            <person name="von Dassow P."/>
            <person name="Vyverman W."/>
            <person name="Willis A."/>
            <person name="Wyrwicz L.S."/>
            <person name="Rokhsar D.S."/>
            <person name="Weissenbach J."/>
            <person name="Armbrust E.V."/>
            <person name="Green B.R."/>
            <person name="Van de Peer Y."/>
            <person name="Grigoriev I.V."/>
        </authorList>
    </citation>
    <scope>NUCLEOTIDE SEQUENCE [LARGE SCALE GENOMIC DNA]</scope>
    <source>
        <strain evidence="5 6">CCMP1335</strain>
    </source>
</reference>
<comment type="similarity">
    <text evidence="1">Belongs to the glycosyltransferase 90 family.</text>
</comment>
<evidence type="ECO:0000313" key="5">
    <source>
        <dbReference type="EMBL" id="EED91780.1"/>
    </source>
</evidence>
<dbReference type="GO" id="GO:0016740">
    <property type="term" value="F:transferase activity"/>
    <property type="evidence" value="ECO:0007669"/>
    <property type="project" value="UniProtKB-KW"/>
</dbReference>
<dbReference type="InParanoid" id="B8C4T5"/>
<dbReference type="RefSeq" id="XP_002291673.1">
    <property type="nucleotide sequence ID" value="XM_002291637.1"/>
</dbReference>
<keyword evidence="6" id="KW-1185">Reference proteome</keyword>
<dbReference type="AlphaFoldDB" id="B8C4T5"/>
<evidence type="ECO:0000256" key="1">
    <source>
        <dbReference type="ARBA" id="ARBA00010118"/>
    </source>
</evidence>
<feature type="region of interest" description="Disordered" evidence="3">
    <location>
        <begin position="190"/>
        <end position="211"/>
    </location>
</feature>
<dbReference type="HOGENOM" id="CLU_370303_0_0_1"/>
<reference evidence="5 6" key="1">
    <citation type="journal article" date="2004" name="Science">
        <title>The genome of the diatom Thalassiosira pseudonana: ecology, evolution, and metabolism.</title>
        <authorList>
            <person name="Armbrust E.V."/>
            <person name="Berges J.A."/>
            <person name="Bowler C."/>
            <person name="Green B.R."/>
            <person name="Martinez D."/>
            <person name="Putnam N.H."/>
            <person name="Zhou S."/>
            <person name="Allen A.E."/>
            <person name="Apt K.E."/>
            <person name="Bechner M."/>
            <person name="Brzezinski M.A."/>
            <person name="Chaal B.K."/>
            <person name="Chiovitti A."/>
            <person name="Davis A.K."/>
            <person name="Demarest M.S."/>
            <person name="Detter J.C."/>
            <person name="Glavina T."/>
            <person name="Goodstein D."/>
            <person name="Hadi M.Z."/>
            <person name="Hellsten U."/>
            <person name="Hildebrand M."/>
            <person name="Jenkins B.D."/>
            <person name="Jurka J."/>
            <person name="Kapitonov V.V."/>
            <person name="Kroger N."/>
            <person name="Lau W.W."/>
            <person name="Lane T.W."/>
            <person name="Larimer F.W."/>
            <person name="Lippmeier J.C."/>
            <person name="Lucas S."/>
            <person name="Medina M."/>
            <person name="Montsant A."/>
            <person name="Obornik M."/>
            <person name="Parker M.S."/>
            <person name="Palenik B."/>
            <person name="Pazour G.J."/>
            <person name="Richardson P.M."/>
            <person name="Rynearson T.A."/>
            <person name="Saito M.A."/>
            <person name="Schwartz D.C."/>
            <person name="Thamatrakoln K."/>
            <person name="Valentin K."/>
            <person name="Vardi A."/>
            <person name="Wilkerson F.P."/>
            <person name="Rokhsar D.S."/>
        </authorList>
    </citation>
    <scope>NUCLEOTIDE SEQUENCE [LARGE SCALE GENOMIC DNA]</scope>
    <source>
        <strain evidence="5 6">CCMP1335</strain>
    </source>
</reference>
<protein>
    <recommendedName>
        <fullName evidence="4">Glycosyl transferase CAP10 domain-containing protein</fullName>
    </recommendedName>
</protein>
<dbReference type="eggNOG" id="ENOG502SRH3">
    <property type="taxonomic scope" value="Eukaryota"/>
</dbReference>
<dbReference type="PANTHER" id="PTHR12203">
    <property type="entry name" value="KDEL LYS-ASP-GLU-LEU CONTAINING - RELATED"/>
    <property type="match status" value="1"/>
</dbReference>
<evidence type="ECO:0000313" key="6">
    <source>
        <dbReference type="Proteomes" id="UP000001449"/>
    </source>
</evidence>
<sequence length="752" mass="84961">MASRTATAASSHHRRRRRGRQPSQSAQQQHPFTMSALLSTISNRRSITLTSLSLALMCLPALLNSRYLLKLSQQQQRYDDVNLSSNYRRGLLAANVRGSRMDTNIDVDHRRYVMSYNSNHLNNFDDTDEQRQDALLTPDEVHADVQMNRVLMEGFSHEDFAAMEIPQLLIDEDFDGEELDIDHLRVAGASPSTAADAKTDGRSSTNTSSYNQPYEQLIDSSTPLPSYTLPMALQQISLYSNSFALLIYDPNDDMFIALYSKKHHWASSVQKLLLTVRYLAYMLRLTFPDRFQGANSAELILPISSGDYPAVKSVECVARKQRGRGNDGDDLCGGLEDMEGRAPILHFGSVFRKTIFPNMIAMPPPETHHLKCFEQWATHKAVCGSLRANTPQDPAGGLVYGDKKVKWSDLIEQVVWRGTDFAYLQTMYPQLDRPQFHTHVLPYIKNDLSSNPTPTKFERKEQATRALSSNISNLVPRWRGVVLTAQAELAAHRRIESMARHENELRRLKQRIHPWANIKFSQYTSSKGIKCSTVGSTEYKQWEDIDFPAVGEKMDLVETSKYKYQIDLGGGGGTTWSGTIQKLAMPGLLMHHVTPTKDSMHDWMKPWVHFVPVAPDLRDLKQKYDWAQNNPLQAQRIARQGTELMRYLGSNEGMDAMFNKDFVEPMRSVMDAYVPVRKLPEFKGMTWTRVIMNLEGEGNMLPIVKCSGDGLYSCVNLVGPKGFHTKQVLRRLENSGTGVFAKDAATQGGDGR</sequence>
<keyword evidence="2" id="KW-0808">Transferase</keyword>
<feature type="domain" description="Glycosyl transferase CAP10" evidence="4">
    <location>
        <begin position="427"/>
        <end position="683"/>
    </location>
</feature>
<dbReference type="Pfam" id="PF05686">
    <property type="entry name" value="Glyco_transf_90"/>
    <property type="match status" value="1"/>
</dbReference>
<feature type="compositionally biased region" description="Low complexity" evidence="3">
    <location>
        <begin position="1"/>
        <end position="10"/>
    </location>
</feature>
<gene>
    <name evidence="5" type="ORF">THAPSDRAFT_6608</name>
</gene>
<evidence type="ECO:0000259" key="4">
    <source>
        <dbReference type="SMART" id="SM00672"/>
    </source>
</evidence>
<accession>B8C4T5</accession>